<protein>
    <submittedName>
        <fullName evidence="1">Uncharacterized protein</fullName>
    </submittedName>
</protein>
<dbReference type="RefSeq" id="WP_190441984.1">
    <property type="nucleotide sequence ID" value="NZ_JAMPKM010000051.1"/>
</dbReference>
<reference evidence="1 2" key="1">
    <citation type="submission" date="2022-04" db="EMBL/GenBank/DDBJ databases">
        <title>Positive selection, recombination, and allopatry shape intraspecific diversity of widespread and dominant cyanobacteria.</title>
        <authorList>
            <person name="Wei J."/>
            <person name="Shu W."/>
            <person name="Hu C."/>
        </authorList>
    </citation>
    <scope>NUCLEOTIDE SEQUENCE [LARGE SCALE GENOMIC DNA]</scope>
    <source>
        <strain evidence="1 2">GB2-A4</strain>
    </source>
</reference>
<evidence type="ECO:0000313" key="1">
    <source>
        <dbReference type="EMBL" id="MEP0820907.1"/>
    </source>
</evidence>
<name>A0ABV0JGI7_9CYAN</name>
<accession>A0ABV0JGI7</accession>
<sequence length="82" mass="9074">MSQFDRLAVNDGQTRLGTASFVNSYLLHECLMDLLPKAQSHPQTRVALDGLPFLNARRAMAGNSWGKLRLFGAIVRSVEDSI</sequence>
<organism evidence="1 2">
    <name type="scientific">Trichocoleus desertorum GB2-A4</name>
    <dbReference type="NCBI Taxonomy" id="2933944"/>
    <lineage>
        <taxon>Bacteria</taxon>
        <taxon>Bacillati</taxon>
        <taxon>Cyanobacteriota</taxon>
        <taxon>Cyanophyceae</taxon>
        <taxon>Leptolyngbyales</taxon>
        <taxon>Trichocoleusaceae</taxon>
        <taxon>Trichocoleus</taxon>
    </lineage>
</organism>
<dbReference type="EMBL" id="JAMPKM010000051">
    <property type="protein sequence ID" value="MEP0820907.1"/>
    <property type="molecule type" value="Genomic_DNA"/>
</dbReference>
<gene>
    <name evidence="1" type="ORF">NC998_27880</name>
</gene>
<dbReference type="Proteomes" id="UP001464891">
    <property type="component" value="Unassembled WGS sequence"/>
</dbReference>
<keyword evidence="2" id="KW-1185">Reference proteome</keyword>
<proteinExistence type="predicted"/>
<comment type="caution">
    <text evidence="1">The sequence shown here is derived from an EMBL/GenBank/DDBJ whole genome shotgun (WGS) entry which is preliminary data.</text>
</comment>
<evidence type="ECO:0000313" key="2">
    <source>
        <dbReference type="Proteomes" id="UP001464891"/>
    </source>
</evidence>